<dbReference type="SUPFAM" id="SSF53756">
    <property type="entry name" value="UDP-Glycosyltransferase/glycogen phosphorylase"/>
    <property type="match status" value="1"/>
</dbReference>
<comment type="caution">
    <text evidence="5">The sequence shown here is derived from an EMBL/GenBank/DDBJ whole genome shotgun (WGS) entry which is preliminary data.</text>
</comment>
<evidence type="ECO:0000256" key="2">
    <source>
        <dbReference type="ARBA" id="ARBA00022679"/>
    </source>
</evidence>
<dbReference type="EMBL" id="QGHB01000023">
    <property type="protein sequence ID" value="PWK80689.1"/>
    <property type="molecule type" value="Genomic_DNA"/>
</dbReference>
<proteinExistence type="predicted"/>
<feature type="domain" description="Glycosyl transferase family 1" evidence="3">
    <location>
        <begin position="175"/>
        <end position="333"/>
    </location>
</feature>
<keyword evidence="1" id="KW-0328">Glycosyltransferase</keyword>
<dbReference type="Pfam" id="PF00534">
    <property type="entry name" value="Glycos_transf_1"/>
    <property type="match status" value="1"/>
</dbReference>
<sequence>MTEPPICLVVRRFTIGGLERVVSLLANGLVTRGRTVRVVVLESTALSALITELHQRVEVHVLTGSRAARLARLRELTAGHVVHLHFADGLVHPAVRWALRANDKMFVTYHSDYTPVRNGLRNRLDRWITSRGRGAIAVSEAVRRFCLDEVGLPGHLVHVIENAVPAPAASPVRIAGTGFTLIALATVNPHKNYPGLLRGVALLRDRGHDVRLRIVGDGPALAEAFTEAGRLNLAECVDWYGALWQSSIVNALLASSDVFVSASRNEGLPMSVLEGLQHGLPMVLSDIPPHREAAGGAARYFDPDDPEGFADQVEQMRTDSVRREHAEQAGKQAQRFSVDEFVTRHLDLYTTASGPR</sequence>
<dbReference type="InterPro" id="IPR001296">
    <property type="entry name" value="Glyco_trans_1"/>
</dbReference>
<name>A0A316HHJ4_9PSEU</name>
<protein>
    <submittedName>
        <fullName evidence="5">Glycosyltransferase involved in cell wall biosynthesis</fullName>
    </submittedName>
</protein>
<keyword evidence="2 5" id="KW-0808">Transferase</keyword>
<dbReference type="CDD" id="cd03801">
    <property type="entry name" value="GT4_PimA-like"/>
    <property type="match status" value="1"/>
</dbReference>
<accession>A0A316HHJ4</accession>
<organism evidence="5 6">
    <name type="scientific">Lentzea atacamensis</name>
    <dbReference type="NCBI Taxonomy" id="531938"/>
    <lineage>
        <taxon>Bacteria</taxon>
        <taxon>Bacillati</taxon>
        <taxon>Actinomycetota</taxon>
        <taxon>Actinomycetes</taxon>
        <taxon>Pseudonocardiales</taxon>
        <taxon>Pseudonocardiaceae</taxon>
        <taxon>Lentzea</taxon>
    </lineage>
</organism>
<dbReference type="RefSeq" id="WP_109642321.1">
    <property type="nucleotide sequence ID" value="NZ_QGHB01000023.1"/>
</dbReference>
<evidence type="ECO:0000313" key="5">
    <source>
        <dbReference type="EMBL" id="PWK80689.1"/>
    </source>
</evidence>
<feature type="domain" description="Glycosyltransferase subfamily 4-like N-terminal" evidence="4">
    <location>
        <begin position="15"/>
        <end position="164"/>
    </location>
</feature>
<dbReference type="InterPro" id="IPR028098">
    <property type="entry name" value="Glyco_trans_4-like_N"/>
</dbReference>
<dbReference type="Proteomes" id="UP000246005">
    <property type="component" value="Unassembled WGS sequence"/>
</dbReference>
<gene>
    <name evidence="5" type="ORF">C8D88_12353</name>
</gene>
<dbReference type="GO" id="GO:0016757">
    <property type="term" value="F:glycosyltransferase activity"/>
    <property type="evidence" value="ECO:0007669"/>
    <property type="project" value="UniProtKB-KW"/>
</dbReference>
<dbReference type="Pfam" id="PF13439">
    <property type="entry name" value="Glyco_transf_4"/>
    <property type="match status" value="1"/>
</dbReference>
<evidence type="ECO:0000259" key="3">
    <source>
        <dbReference type="Pfam" id="PF00534"/>
    </source>
</evidence>
<evidence type="ECO:0000259" key="4">
    <source>
        <dbReference type="Pfam" id="PF13439"/>
    </source>
</evidence>
<dbReference type="PANTHER" id="PTHR12526">
    <property type="entry name" value="GLYCOSYLTRANSFERASE"/>
    <property type="match status" value="1"/>
</dbReference>
<dbReference type="AlphaFoldDB" id="A0A316HHJ4"/>
<dbReference type="Gene3D" id="3.40.50.2000">
    <property type="entry name" value="Glycogen Phosphorylase B"/>
    <property type="match status" value="2"/>
</dbReference>
<evidence type="ECO:0000256" key="1">
    <source>
        <dbReference type="ARBA" id="ARBA00022676"/>
    </source>
</evidence>
<reference evidence="5 6" key="1">
    <citation type="submission" date="2018-05" db="EMBL/GenBank/DDBJ databases">
        <title>Genomic Encyclopedia of Type Strains, Phase IV (KMG-IV): sequencing the most valuable type-strain genomes for metagenomic binning, comparative biology and taxonomic classification.</title>
        <authorList>
            <person name="Goeker M."/>
        </authorList>
    </citation>
    <scope>NUCLEOTIDE SEQUENCE [LARGE SCALE GENOMIC DNA]</scope>
    <source>
        <strain evidence="5 6">DSM 45480</strain>
    </source>
</reference>
<evidence type="ECO:0000313" key="6">
    <source>
        <dbReference type="Proteomes" id="UP000246005"/>
    </source>
</evidence>